<dbReference type="Proteomes" id="UP001516620">
    <property type="component" value="Unassembled WGS sequence"/>
</dbReference>
<accession>A0ABS2H3Q0</accession>
<name>A0ABS2H3Q0_9BACL</name>
<feature type="domain" description="SseB protein N-terminal" evidence="1">
    <location>
        <begin position="207"/>
        <end position="304"/>
    </location>
</feature>
<dbReference type="InterPro" id="IPR009839">
    <property type="entry name" value="SseB_N"/>
</dbReference>
<evidence type="ECO:0000259" key="1">
    <source>
        <dbReference type="Pfam" id="PF07179"/>
    </source>
</evidence>
<dbReference type="EMBL" id="JADCNN020000008">
    <property type="protein sequence ID" value="MBM6996097.1"/>
    <property type="molecule type" value="Genomic_DNA"/>
</dbReference>
<evidence type="ECO:0000313" key="2">
    <source>
        <dbReference type="EMBL" id="MBM6996097.1"/>
    </source>
</evidence>
<evidence type="ECO:0000313" key="3">
    <source>
        <dbReference type="Proteomes" id="UP001516620"/>
    </source>
</evidence>
<sequence length="328" mass="37304">MNEERKDEVGRRFLLTPEISREELGGLEIQELIFLVHAAKRFKAEEAFPDVYLDERIKAFTGVLYEKVKQAETLVLACDQATGYPYLDGEDRVWMFSQEAYAANAEDYFRQQHLMLEMKPISGEDVLRTFGQLHLLGLPKILVDNGQYHIELNRDEIVPPPDWTGTPEISIPVTNPGLQRAMIRFFQTLHAPTGDPEARGRELNALEAEMLDELLLAKYLLPMQLKESDPSPADEQGMKTLKQGAILQFGVLSAEDGSAWLPAFTDWPEFEKVYDKTVWSSNIAAYDDLLAVSENMDGIVLNSRGISLRIDANNRERIEAFRQERGIQ</sequence>
<proteinExistence type="predicted"/>
<reference evidence="2 3" key="1">
    <citation type="submission" date="2021-01" db="EMBL/GenBank/DDBJ databases">
        <title>Paenibacillus sp.nov. isolated from the rhizosphere soil of tomato plant.</title>
        <authorList>
            <person name="Thin K.K."/>
            <person name="Zhang X."/>
            <person name="He S."/>
        </authorList>
    </citation>
    <scope>NUCLEOTIDE SEQUENCE [LARGE SCALE GENOMIC DNA]</scope>
    <source>
        <strain evidence="2 3">DXFW5</strain>
    </source>
</reference>
<dbReference type="RefSeq" id="WP_193416908.1">
    <property type="nucleotide sequence ID" value="NZ_JADCNN020000008.1"/>
</dbReference>
<organism evidence="2 3">
    <name type="scientific">Paenibacillus rhizolycopersici</name>
    <dbReference type="NCBI Taxonomy" id="2780073"/>
    <lineage>
        <taxon>Bacteria</taxon>
        <taxon>Bacillati</taxon>
        <taxon>Bacillota</taxon>
        <taxon>Bacilli</taxon>
        <taxon>Bacillales</taxon>
        <taxon>Paenibacillaceae</taxon>
        <taxon>Paenibacillus</taxon>
    </lineage>
</organism>
<keyword evidence="3" id="KW-1185">Reference proteome</keyword>
<dbReference type="Pfam" id="PF07179">
    <property type="entry name" value="SseB"/>
    <property type="match status" value="1"/>
</dbReference>
<gene>
    <name evidence="2" type="ORF">IM700_010615</name>
</gene>
<protein>
    <submittedName>
        <fullName evidence="2">SseB family protein</fullName>
    </submittedName>
</protein>
<comment type="caution">
    <text evidence="2">The sequence shown here is derived from an EMBL/GenBank/DDBJ whole genome shotgun (WGS) entry which is preliminary data.</text>
</comment>